<proteinExistence type="predicted"/>
<evidence type="ECO:0000313" key="3">
    <source>
        <dbReference type="Proteomes" id="UP000314294"/>
    </source>
</evidence>
<evidence type="ECO:0000313" key="2">
    <source>
        <dbReference type="EMBL" id="TNN42990.1"/>
    </source>
</evidence>
<accession>A0A4Z2FQ35</accession>
<sequence>MWFSLSLAYSASSSSYSKSSYAPLLSSSRSSSCLIRGSSPFRPAMWGLWWWWWWALGSGLLDMLECSEGIWGEGIPAMERAPGQKHSPKQFPYPTLKYCLISCLRDLMMALYSPMRSFLPSTRQYGCFSRLVMPFQREPGRTDEDQGQFQFTTMKAFIGRLMCGSAVPRPRASRNILESDTLGEPEGGGQTFDICCYGYSTPQKAAAHHRTPPHATARHRTPPHAATRRSSTPPHATTRHHTPHGFKVSYLVRASVVEAQVADGGHLGVQHLLLSLQLLLHLPRLGEGLGHGLVVAQTKAGVVVTVT</sequence>
<protein>
    <submittedName>
        <fullName evidence="2">Uncharacterized protein</fullName>
    </submittedName>
</protein>
<evidence type="ECO:0000256" key="1">
    <source>
        <dbReference type="SAM" id="MobiDB-lite"/>
    </source>
</evidence>
<reference evidence="2 3" key="1">
    <citation type="submission" date="2019-03" db="EMBL/GenBank/DDBJ databases">
        <title>First draft genome of Liparis tanakae, snailfish: a comprehensive survey of snailfish specific genes.</title>
        <authorList>
            <person name="Kim W."/>
            <person name="Song I."/>
            <person name="Jeong J.-H."/>
            <person name="Kim D."/>
            <person name="Kim S."/>
            <person name="Ryu S."/>
            <person name="Song J.Y."/>
            <person name="Lee S.K."/>
        </authorList>
    </citation>
    <scope>NUCLEOTIDE SEQUENCE [LARGE SCALE GENOMIC DNA]</scope>
    <source>
        <tissue evidence="2">Muscle</tissue>
    </source>
</reference>
<dbReference type="Proteomes" id="UP000314294">
    <property type="component" value="Unassembled WGS sequence"/>
</dbReference>
<feature type="compositionally biased region" description="Low complexity" evidence="1">
    <location>
        <begin position="223"/>
        <end position="236"/>
    </location>
</feature>
<organism evidence="2 3">
    <name type="scientific">Liparis tanakae</name>
    <name type="common">Tanaka's snailfish</name>
    <dbReference type="NCBI Taxonomy" id="230148"/>
    <lineage>
        <taxon>Eukaryota</taxon>
        <taxon>Metazoa</taxon>
        <taxon>Chordata</taxon>
        <taxon>Craniata</taxon>
        <taxon>Vertebrata</taxon>
        <taxon>Euteleostomi</taxon>
        <taxon>Actinopterygii</taxon>
        <taxon>Neopterygii</taxon>
        <taxon>Teleostei</taxon>
        <taxon>Neoteleostei</taxon>
        <taxon>Acanthomorphata</taxon>
        <taxon>Eupercaria</taxon>
        <taxon>Perciformes</taxon>
        <taxon>Cottioidei</taxon>
        <taxon>Cottales</taxon>
        <taxon>Liparidae</taxon>
        <taxon>Liparis</taxon>
    </lineage>
</organism>
<name>A0A4Z2FQ35_9TELE</name>
<feature type="region of interest" description="Disordered" evidence="1">
    <location>
        <begin position="206"/>
        <end position="242"/>
    </location>
</feature>
<keyword evidence="3" id="KW-1185">Reference proteome</keyword>
<dbReference type="AlphaFoldDB" id="A0A4Z2FQ35"/>
<gene>
    <name evidence="2" type="ORF">EYF80_046811</name>
</gene>
<feature type="compositionally biased region" description="Basic residues" evidence="1">
    <location>
        <begin position="206"/>
        <end position="222"/>
    </location>
</feature>
<comment type="caution">
    <text evidence="2">The sequence shown here is derived from an EMBL/GenBank/DDBJ whole genome shotgun (WGS) entry which is preliminary data.</text>
</comment>
<dbReference type="EMBL" id="SRLO01000998">
    <property type="protein sequence ID" value="TNN42990.1"/>
    <property type="molecule type" value="Genomic_DNA"/>
</dbReference>